<evidence type="ECO:0000259" key="3">
    <source>
        <dbReference type="PROSITE" id="PS51532"/>
    </source>
</evidence>
<organism evidence="4 5">
    <name type="scientific">Apatococcus fuscideae</name>
    <dbReference type="NCBI Taxonomy" id="2026836"/>
    <lineage>
        <taxon>Eukaryota</taxon>
        <taxon>Viridiplantae</taxon>
        <taxon>Chlorophyta</taxon>
        <taxon>core chlorophytes</taxon>
        <taxon>Trebouxiophyceae</taxon>
        <taxon>Chlorellales</taxon>
        <taxon>Chlorellaceae</taxon>
        <taxon>Apatococcus</taxon>
    </lineage>
</organism>
<dbReference type="SUPFAM" id="SSF49785">
    <property type="entry name" value="Galactose-binding domain-like"/>
    <property type="match status" value="1"/>
</dbReference>
<evidence type="ECO:0000313" key="4">
    <source>
        <dbReference type="EMBL" id="KAK9868984.1"/>
    </source>
</evidence>
<dbReference type="InterPro" id="IPR010400">
    <property type="entry name" value="PITH_dom"/>
</dbReference>
<dbReference type="Proteomes" id="UP001485043">
    <property type="component" value="Unassembled WGS sequence"/>
</dbReference>
<dbReference type="GO" id="GO:0005737">
    <property type="term" value="C:cytoplasm"/>
    <property type="evidence" value="ECO:0007669"/>
    <property type="project" value="UniProtKB-ARBA"/>
</dbReference>
<dbReference type="PANTHER" id="PTHR12175:SF1">
    <property type="entry name" value="PITH DOMAIN-CONTAINING PROTEIN 1"/>
    <property type="match status" value="1"/>
</dbReference>
<feature type="domain" description="PITH" evidence="3">
    <location>
        <begin position="40"/>
        <end position="215"/>
    </location>
</feature>
<sequence length="233" mass="26363">MLISYAGAQYTAVSQRRQIQSPALKRFAFTAHPGTVTLHANLEDACRTWSLYQHIDTPRVWCLNELEDHSVRQCFRIWQQRLEPAQPPLRSNEDDAELLIHVPFNGNIKLRAISIIGGSNGSAPAEMRAYLNREDLDFGVVADMQPVQKWDLQENGTGQLEYPTNAAKFNGVHSIDLHIPNNFGADQTEIHFIGFKGDHTKGKREAVNVVYESRPLPQDHKVPGEEQKLPELM</sequence>
<dbReference type="InterPro" id="IPR045099">
    <property type="entry name" value="PITH1-like"/>
</dbReference>
<evidence type="ECO:0000256" key="1">
    <source>
        <dbReference type="ARBA" id="ARBA00025788"/>
    </source>
</evidence>
<dbReference type="InterPro" id="IPR008979">
    <property type="entry name" value="Galactose-bd-like_sf"/>
</dbReference>
<evidence type="ECO:0000256" key="2">
    <source>
        <dbReference type="SAM" id="MobiDB-lite"/>
    </source>
</evidence>
<dbReference type="PROSITE" id="PS51532">
    <property type="entry name" value="PITH"/>
    <property type="match status" value="1"/>
</dbReference>
<accession>A0AAW1TH76</accession>
<feature type="region of interest" description="Disordered" evidence="2">
    <location>
        <begin position="214"/>
        <end position="233"/>
    </location>
</feature>
<dbReference type="Pfam" id="PF06201">
    <property type="entry name" value="PITH"/>
    <property type="match status" value="1"/>
</dbReference>
<proteinExistence type="inferred from homology"/>
<dbReference type="InterPro" id="IPR037047">
    <property type="entry name" value="PITH_dom_sf"/>
</dbReference>
<reference evidence="4 5" key="1">
    <citation type="journal article" date="2024" name="Nat. Commun.">
        <title>Phylogenomics reveals the evolutionary origins of lichenization in chlorophyte algae.</title>
        <authorList>
            <person name="Puginier C."/>
            <person name="Libourel C."/>
            <person name="Otte J."/>
            <person name="Skaloud P."/>
            <person name="Haon M."/>
            <person name="Grisel S."/>
            <person name="Petersen M."/>
            <person name="Berrin J.G."/>
            <person name="Delaux P.M."/>
            <person name="Dal Grande F."/>
            <person name="Keller J."/>
        </authorList>
    </citation>
    <scope>NUCLEOTIDE SEQUENCE [LARGE SCALE GENOMIC DNA]</scope>
    <source>
        <strain evidence="4 5">SAG 2523</strain>
    </source>
</reference>
<dbReference type="PANTHER" id="PTHR12175">
    <property type="entry name" value="AD039 HT014 THIOREDOXIN FAMILY TRP26"/>
    <property type="match status" value="1"/>
</dbReference>
<name>A0AAW1TH76_9CHLO</name>
<comment type="caution">
    <text evidence="4">The sequence shown here is derived from an EMBL/GenBank/DDBJ whole genome shotgun (WGS) entry which is preliminary data.</text>
</comment>
<dbReference type="Gene3D" id="2.60.120.470">
    <property type="entry name" value="PITH domain"/>
    <property type="match status" value="1"/>
</dbReference>
<protein>
    <recommendedName>
        <fullName evidence="3">PITH domain-containing protein</fullName>
    </recommendedName>
</protein>
<keyword evidence="5" id="KW-1185">Reference proteome</keyword>
<comment type="similarity">
    <text evidence="1">Belongs to the PITHD1 family.</text>
</comment>
<gene>
    <name evidence="4" type="ORF">WJX84_003145</name>
</gene>
<dbReference type="AlphaFoldDB" id="A0AAW1TH76"/>
<dbReference type="EMBL" id="JALJOV010000003">
    <property type="protein sequence ID" value="KAK9868984.1"/>
    <property type="molecule type" value="Genomic_DNA"/>
</dbReference>
<feature type="compositionally biased region" description="Basic and acidic residues" evidence="2">
    <location>
        <begin position="217"/>
        <end position="233"/>
    </location>
</feature>
<evidence type="ECO:0000313" key="5">
    <source>
        <dbReference type="Proteomes" id="UP001485043"/>
    </source>
</evidence>